<sequence>MAFPFDSAVVLSPEAESLQRRFEELHEKMAAEAKCVPEDHANLAVEKEEWCRRWNKITIRVEFASKADQILMYIQLIGSMYVMLPGILHILSASPRCSPSTISFVPHGHALEEFMEDQQPSSLRALKSEAARQAEIKSQQIVPADVSMEEEDDDEDGKDEVSVKRPLRARKSKAPAPTMVMA</sequence>
<proteinExistence type="predicted"/>
<feature type="compositionally biased region" description="Acidic residues" evidence="1">
    <location>
        <begin position="147"/>
        <end position="158"/>
    </location>
</feature>
<reference evidence="2" key="1">
    <citation type="journal article" date="2020" name="New Phytol.">
        <title>Comparative genomics reveals dynamic genome evolution in host specialist ectomycorrhizal fungi.</title>
        <authorList>
            <person name="Lofgren L.A."/>
            <person name="Nguyen N.H."/>
            <person name="Vilgalys R."/>
            <person name="Ruytinx J."/>
            <person name="Liao H.L."/>
            <person name="Branco S."/>
            <person name="Kuo A."/>
            <person name="LaButti K."/>
            <person name="Lipzen A."/>
            <person name="Andreopoulos W."/>
            <person name="Pangilinan J."/>
            <person name="Riley R."/>
            <person name="Hundley H."/>
            <person name="Na H."/>
            <person name="Barry K."/>
            <person name="Grigoriev I.V."/>
            <person name="Stajich J.E."/>
            <person name="Kennedy P.G."/>
        </authorList>
    </citation>
    <scope>NUCLEOTIDE SEQUENCE</scope>
    <source>
        <strain evidence="2">DOB743</strain>
    </source>
</reference>
<name>A0A9P7CX34_9AGAM</name>
<evidence type="ECO:0000256" key="1">
    <source>
        <dbReference type="SAM" id="MobiDB-lite"/>
    </source>
</evidence>
<dbReference type="AlphaFoldDB" id="A0A9P7CX34"/>
<gene>
    <name evidence="2" type="ORF">EV702DRAFT_1050993</name>
</gene>
<dbReference type="EMBL" id="JABBWD010000106">
    <property type="protein sequence ID" value="KAG1765516.1"/>
    <property type="molecule type" value="Genomic_DNA"/>
</dbReference>
<evidence type="ECO:0000313" key="3">
    <source>
        <dbReference type="Proteomes" id="UP000714275"/>
    </source>
</evidence>
<protein>
    <submittedName>
        <fullName evidence="2">Uncharacterized protein</fullName>
    </submittedName>
</protein>
<evidence type="ECO:0000313" key="2">
    <source>
        <dbReference type="EMBL" id="KAG1765516.1"/>
    </source>
</evidence>
<organism evidence="2 3">
    <name type="scientific">Suillus placidus</name>
    <dbReference type="NCBI Taxonomy" id="48579"/>
    <lineage>
        <taxon>Eukaryota</taxon>
        <taxon>Fungi</taxon>
        <taxon>Dikarya</taxon>
        <taxon>Basidiomycota</taxon>
        <taxon>Agaricomycotina</taxon>
        <taxon>Agaricomycetes</taxon>
        <taxon>Agaricomycetidae</taxon>
        <taxon>Boletales</taxon>
        <taxon>Suillineae</taxon>
        <taxon>Suillaceae</taxon>
        <taxon>Suillus</taxon>
    </lineage>
</organism>
<comment type="caution">
    <text evidence="2">The sequence shown here is derived from an EMBL/GenBank/DDBJ whole genome shotgun (WGS) entry which is preliminary data.</text>
</comment>
<accession>A0A9P7CX34</accession>
<feature type="region of interest" description="Disordered" evidence="1">
    <location>
        <begin position="135"/>
        <end position="182"/>
    </location>
</feature>
<dbReference type="OrthoDB" id="2682550at2759"/>
<dbReference type="Proteomes" id="UP000714275">
    <property type="component" value="Unassembled WGS sequence"/>
</dbReference>
<keyword evidence="3" id="KW-1185">Reference proteome</keyword>